<protein>
    <submittedName>
        <fullName evidence="1">Uncharacterized protein</fullName>
    </submittedName>
</protein>
<comment type="caution">
    <text evidence="1">The sequence shown here is derived from an EMBL/GenBank/DDBJ whole genome shotgun (WGS) entry which is preliminary data.</text>
</comment>
<name>A0A9W5V0X4_BACCE</name>
<gene>
    <name evidence="1" type="ORF">IIU_04806</name>
</gene>
<reference evidence="1 2" key="1">
    <citation type="submission" date="2012-12" db="EMBL/GenBank/DDBJ databases">
        <title>The Genome Sequence of Bacillus cereus VD133.</title>
        <authorList>
            <consortium name="The Broad Institute Genome Sequencing Platform"/>
            <consortium name="The Broad Institute Genome Sequencing Center for Infectious Disease"/>
            <person name="Feldgarden M."/>
            <person name="Van der Auwera G.A."/>
            <person name="Mahillon J."/>
            <person name="Duprez V."/>
            <person name="Timmery S."/>
            <person name="Mattelet C."/>
            <person name="Dierick K."/>
            <person name="Sun M."/>
            <person name="Yu Z."/>
            <person name="Zhu L."/>
            <person name="Hu X."/>
            <person name="Shank E.B."/>
            <person name="Swiecicka I."/>
            <person name="Hansen B.M."/>
            <person name="Andrup L."/>
            <person name="Walker B."/>
            <person name="Young S.K."/>
            <person name="Zeng Q."/>
            <person name="Gargeya S."/>
            <person name="Fitzgerald M."/>
            <person name="Haas B."/>
            <person name="Abouelleil A."/>
            <person name="Alvarado L."/>
            <person name="Arachchi H.M."/>
            <person name="Berlin A.M."/>
            <person name="Chapman S.B."/>
            <person name="Dewar J."/>
            <person name="Goldberg J."/>
            <person name="Griggs A."/>
            <person name="Gujja S."/>
            <person name="Hansen M."/>
            <person name="Howarth C."/>
            <person name="Imamovic A."/>
            <person name="Larimer J."/>
            <person name="McCowan C."/>
            <person name="Murphy C."/>
            <person name="Neiman D."/>
            <person name="Pearson M."/>
            <person name="Priest M."/>
            <person name="Roberts A."/>
            <person name="Saif S."/>
            <person name="Shea T."/>
            <person name="Sisk P."/>
            <person name="Sykes S."/>
            <person name="Wortman J."/>
            <person name="Nusbaum C."/>
            <person name="Birren B."/>
        </authorList>
    </citation>
    <scope>NUCLEOTIDE SEQUENCE [LARGE SCALE GENOMIC DNA]</scope>
    <source>
        <strain evidence="1 2">VD133</strain>
    </source>
</reference>
<sequence length="63" mass="7519">MYPFYVDGEKVFSFSYKPSKGVVKDDDTGKWYEITEVEQGRRRKVYGKETINLDGMNWQPYKN</sequence>
<dbReference type="RefSeq" id="WP_016111352.1">
    <property type="nucleotide sequence ID" value="NZ_KB976190.1"/>
</dbReference>
<evidence type="ECO:0000313" key="1">
    <source>
        <dbReference type="EMBL" id="EOO30866.1"/>
    </source>
</evidence>
<dbReference type="EMBL" id="AHFB01000082">
    <property type="protein sequence ID" value="EOO30866.1"/>
    <property type="molecule type" value="Genomic_DNA"/>
</dbReference>
<evidence type="ECO:0000313" key="2">
    <source>
        <dbReference type="Proteomes" id="UP000014018"/>
    </source>
</evidence>
<dbReference type="AlphaFoldDB" id="A0A9W5V0X4"/>
<accession>A0A9W5V0X4</accession>
<organism evidence="1 2">
    <name type="scientific">Bacillus cereus VD133</name>
    <dbReference type="NCBI Taxonomy" id="1053233"/>
    <lineage>
        <taxon>Bacteria</taxon>
        <taxon>Bacillati</taxon>
        <taxon>Bacillota</taxon>
        <taxon>Bacilli</taxon>
        <taxon>Bacillales</taxon>
        <taxon>Bacillaceae</taxon>
        <taxon>Bacillus</taxon>
        <taxon>Bacillus cereus group</taxon>
    </lineage>
</organism>
<proteinExistence type="predicted"/>
<dbReference type="Proteomes" id="UP000014018">
    <property type="component" value="Unassembled WGS sequence"/>
</dbReference>